<evidence type="ECO:0000313" key="3">
    <source>
        <dbReference type="EMBL" id="KXN99080.1"/>
    </source>
</evidence>
<dbReference type="EMBL" id="JRWG01000004">
    <property type="protein sequence ID" value="KXN99080.1"/>
    <property type="molecule type" value="Genomic_DNA"/>
</dbReference>
<feature type="domain" description="Secretion system C-terminal sorting" evidence="2">
    <location>
        <begin position="417"/>
        <end position="478"/>
    </location>
</feature>
<dbReference type="PANTHER" id="PTHR36220">
    <property type="entry name" value="UNNAMED PRODUCT"/>
    <property type="match status" value="1"/>
</dbReference>
<dbReference type="RefSeq" id="WP_062621921.1">
    <property type="nucleotide sequence ID" value="NZ_JRWG01000004.1"/>
</dbReference>
<comment type="caution">
    <text evidence="3">The sequence shown here is derived from an EMBL/GenBank/DDBJ whole genome shotgun (WGS) entry which is preliminary data.</text>
</comment>
<dbReference type="Pfam" id="PF18962">
    <property type="entry name" value="Por_Secre_tail"/>
    <property type="match status" value="1"/>
</dbReference>
<dbReference type="PANTHER" id="PTHR36220:SF1">
    <property type="entry name" value="GAMMA TUBULIN COMPLEX COMPONENT C-TERMINAL DOMAIN-CONTAINING PROTEIN"/>
    <property type="match status" value="1"/>
</dbReference>
<dbReference type="InterPro" id="IPR026444">
    <property type="entry name" value="Secre_tail"/>
</dbReference>
<keyword evidence="4" id="KW-1185">Reference proteome</keyword>
<dbReference type="InterPro" id="IPR013519">
    <property type="entry name" value="Int_alpha_beta-p"/>
</dbReference>
<dbReference type="AlphaFoldDB" id="A0A137RHW7"/>
<reference evidence="4" key="1">
    <citation type="submission" date="2014-10" db="EMBL/GenBank/DDBJ databases">
        <title>Genome sequencing of Vitellibacter sp. D-24.</title>
        <authorList>
            <person name="Thevarajoo S."/>
            <person name="Selvaratnam C."/>
            <person name="Goh K.M."/>
            <person name="Chong C.S."/>
        </authorList>
    </citation>
    <scope>NUCLEOTIDE SEQUENCE [LARGE SCALE GENOMIC DNA]</scope>
    <source>
        <strain evidence="4">D-24</strain>
    </source>
</reference>
<sequence>MKTKKILAKKFLNNRTLKTCLILFILISTTPLIAQNWMQLGGDIPGQEPDEKCGASVSTSQDGLTVAISSPFSVDSNSYWAGSVRVFRYNGTDWTLKGNPLTGTTTDRGFGIEVCLSADGNRIAICASGGAQGEDAEVKIYEFNGSDWEQLGNSLFWNSITLYEGSVKLSSSGDALALGDIGNSTNGNDSGQVRIYTLTGNSWQQRGSAINGLEDDIAGDVLDLSDDANTIATNFGKAIQVYTWNGSDWTPKGNLFNTYDYDDVTLGMNGNMVVVSGAGINGNGGAQVFMWNGSSWIMQGALIEGPLGSGIGFSAALSNNNQVLALGGPGANSGLGEARTYMYNGTDWAQVGNTIAGETSLEYCGYSVSLNGAGNIITVGSPTYLYGNYGLPERARIFRNDEVLGIELPEDFIFESYPNPTRGSFIIKLGKTYPEVSITVYNKLGEIISEKQYHFTNSITQEITGAAGVYIVRVSTGIEGSKILRIIKQ</sequence>
<dbReference type="SUPFAM" id="SSF82171">
    <property type="entry name" value="DPP6 N-terminal domain-like"/>
    <property type="match status" value="1"/>
</dbReference>
<gene>
    <name evidence="3" type="ORF">LS48_08405</name>
</gene>
<dbReference type="NCBIfam" id="TIGR04183">
    <property type="entry name" value="Por_Secre_tail"/>
    <property type="match status" value="1"/>
</dbReference>
<dbReference type="OrthoDB" id="1403372at2"/>
<accession>A0A137RHW7</accession>
<reference evidence="3 4" key="2">
    <citation type="journal article" date="2016" name="Int. J. Syst. Evol. Microbiol.">
        <title>Vitellibacter aquimaris sp. nov., a marine bacterium isolated from seawater.</title>
        <authorList>
            <person name="Thevarajoo S."/>
            <person name="Selvaratnam C."/>
            <person name="Goh K.M."/>
            <person name="Hong K.W."/>
            <person name="Chan X.Y."/>
            <person name="Chan K.G."/>
            <person name="Chong C.S."/>
        </authorList>
    </citation>
    <scope>NUCLEOTIDE SEQUENCE [LARGE SCALE GENOMIC DNA]</scope>
    <source>
        <strain evidence="3 4">D-24</strain>
    </source>
</reference>
<dbReference type="Proteomes" id="UP000070138">
    <property type="component" value="Unassembled WGS sequence"/>
</dbReference>
<dbReference type="PROSITE" id="PS51470">
    <property type="entry name" value="FG_GAP"/>
    <property type="match status" value="1"/>
</dbReference>
<protein>
    <recommendedName>
        <fullName evidence="2">Secretion system C-terminal sorting domain-containing protein</fullName>
    </recommendedName>
</protein>
<evidence type="ECO:0000259" key="2">
    <source>
        <dbReference type="Pfam" id="PF18962"/>
    </source>
</evidence>
<organism evidence="3 4">
    <name type="scientific">Aequorivita aquimaris</name>
    <dbReference type="NCBI Taxonomy" id="1548749"/>
    <lineage>
        <taxon>Bacteria</taxon>
        <taxon>Pseudomonadati</taxon>
        <taxon>Bacteroidota</taxon>
        <taxon>Flavobacteriia</taxon>
        <taxon>Flavobacteriales</taxon>
        <taxon>Flavobacteriaceae</taxon>
        <taxon>Aequorivita</taxon>
    </lineage>
</organism>
<name>A0A137RHW7_9FLAO</name>
<evidence type="ECO:0000256" key="1">
    <source>
        <dbReference type="ARBA" id="ARBA00022729"/>
    </source>
</evidence>
<keyword evidence="1" id="KW-0732">Signal</keyword>
<proteinExistence type="predicted"/>
<dbReference type="STRING" id="1548749.LS48_08405"/>
<evidence type="ECO:0000313" key="4">
    <source>
        <dbReference type="Proteomes" id="UP000070138"/>
    </source>
</evidence>